<dbReference type="EMBL" id="CAJPVI010000057">
    <property type="protein sequence ID" value="CAG2159312.1"/>
    <property type="molecule type" value="Genomic_DNA"/>
</dbReference>
<reference evidence="3 4" key="1">
    <citation type="submission" date="2021-03" db="EMBL/GenBank/DDBJ databases">
        <authorList>
            <person name="Peeters C."/>
        </authorList>
    </citation>
    <scope>NUCLEOTIDE SEQUENCE [LARGE SCALE GENOMIC DNA]</scope>
    <source>
        <strain evidence="3 4">LMG 26411</strain>
    </source>
</reference>
<dbReference type="RefSeq" id="WP_211957429.1">
    <property type="nucleotide sequence ID" value="NZ_CAJPVI010000057.1"/>
</dbReference>
<comment type="caution">
    <text evidence="3">The sequence shown here is derived from an EMBL/GenBank/DDBJ whole genome shotgun (WGS) entry which is preliminary data.</text>
</comment>
<dbReference type="Pfam" id="PF13193">
    <property type="entry name" value="AMP-binding_C"/>
    <property type="match status" value="1"/>
</dbReference>
<feature type="domain" description="AMP-dependent synthetase/ligase" evidence="1">
    <location>
        <begin position="34"/>
        <end position="417"/>
    </location>
</feature>
<dbReference type="PANTHER" id="PTHR43767">
    <property type="entry name" value="LONG-CHAIN-FATTY-ACID--COA LIGASE"/>
    <property type="match status" value="1"/>
</dbReference>
<accession>A0ABM8TSI4</accession>
<dbReference type="Gene3D" id="3.30.300.30">
    <property type="match status" value="1"/>
</dbReference>
<evidence type="ECO:0000259" key="2">
    <source>
        <dbReference type="Pfam" id="PF13193"/>
    </source>
</evidence>
<feature type="domain" description="AMP-binding enzyme C-terminal" evidence="2">
    <location>
        <begin position="471"/>
        <end position="548"/>
    </location>
</feature>
<sequence>MPRLTRHYAHWPAGVPRTLDVPDRNLFDHLACFAHSQPDKTAVEYYGRQISYRELHLSALRLAGYLQQHLEVRRGDRVVLLMQTCPQFAIASYAVHRCDAVVVALSPMSTPAELEYYIRDSGARVVITMQELLPAAQQLLDDGTLVGCVVGAYSELAGSAADVPFLTIPPLVSEPFTVVGQARLHTFHGALTAGIMPTASVAKGDDLAVIAYTSGTTGKPKGAMLSHKAFVHALEARVRWMGVGDDVKGEYNELGVLPLNHLAGMCQMHVVLGSGRTLVWLTRWDAEAALALVDRRRLGGFGGVTPMLMEALAVLERQPHDISSVKRLMVGATAMPDAVANALEQRFGLPLLESYGMTETCAATHINPLHAARRQCAGIPFINVDARVLDLESGEELGPGESGELVTHTPTLFLGYWNMSDATAAAFVEIDGKRFIRTGDIGHYDEDGYFYITDRLKRMINAAGFKIWPAEIESMLHGHPAVKEACIISARDPRRGETVKAFVVLRPGMQGTIAAEALIEWCRTQMAAYKVPRLVEFVEALPRNATGKLQWTEMQARQDALDRQQA</sequence>
<dbReference type="InterPro" id="IPR000873">
    <property type="entry name" value="AMP-dep_synth/lig_dom"/>
</dbReference>
<dbReference type="GO" id="GO:0004467">
    <property type="term" value="F:long-chain fatty acid-CoA ligase activity"/>
    <property type="evidence" value="ECO:0007669"/>
    <property type="project" value="UniProtKB-EC"/>
</dbReference>
<dbReference type="PANTHER" id="PTHR43767:SF1">
    <property type="entry name" value="NONRIBOSOMAL PEPTIDE SYNTHASE PES1 (EUROFUNG)-RELATED"/>
    <property type="match status" value="1"/>
</dbReference>
<dbReference type="Gene3D" id="3.40.50.12780">
    <property type="entry name" value="N-terminal domain of ligase-like"/>
    <property type="match status" value="1"/>
</dbReference>
<dbReference type="InterPro" id="IPR042099">
    <property type="entry name" value="ANL_N_sf"/>
</dbReference>
<name>A0ABM8TSI4_9BURK</name>
<dbReference type="Proteomes" id="UP000672657">
    <property type="component" value="Unassembled WGS sequence"/>
</dbReference>
<keyword evidence="3" id="KW-0436">Ligase</keyword>
<dbReference type="PROSITE" id="PS00455">
    <property type="entry name" value="AMP_BINDING"/>
    <property type="match status" value="1"/>
</dbReference>
<keyword evidence="4" id="KW-1185">Reference proteome</keyword>
<dbReference type="InterPro" id="IPR020845">
    <property type="entry name" value="AMP-binding_CS"/>
</dbReference>
<dbReference type="InterPro" id="IPR050237">
    <property type="entry name" value="ATP-dep_AMP-bd_enzyme"/>
</dbReference>
<organism evidence="3 4">
    <name type="scientific">Cupriavidus numazuensis</name>
    <dbReference type="NCBI Taxonomy" id="221992"/>
    <lineage>
        <taxon>Bacteria</taxon>
        <taxon>Pseudomonadati</taxon>
        <taxon>Pseudomonadota</taxon>
        <taxon>Betaproteobacteria</taxon>
        <taxon>Burkholderiales</taxon>
        <taxon>Burkholderiaceae</taxon>
        <taxon>Cupriavidus</taxon>
    </lineage>
</organism>
<dbReference type="SUPFAM" id="SSF56801">
    <property type="entry name" value="Acetyl-CoA synthetase-like"/>
    <property type="match status" value="1"/>
</dbReference>
<dbReference type="InterPro" id="IPR025110">
    <property type="entry name" value="AMP-bd_C"/>
</dbReference>
<evidence type="ECO:0000313" key="4">
    <source>
        <dbReference type="Proteomes" id="UP000672657"/>
    </source>
</evidence>
<dbReference type="EC" id="6.2.1.3" evidence="3"/>
<evidence type="ECO:0000313" key="3">
    <source>
        <dbReference type="EMBL" id="CAG2159312.1"/>
    </source>
</evidence>
<gene>
    <name evidence="3" type="primary">lcfB_28</name>
    <name evidence="3" type="ORF">LMG26411_06607</name>
</gene>
<dbReference type="InterPro" id="IPR045851">
    <property type="entry name" value="AMP-bd_C_sf"/>
</dbReference>
<protein>
    <submittedName>
        <fullName evidence="3">Long-chain-fatty-acid--CoA ligase</fullName>
        <ecNumber evidence="3">6.2.1.3</ecNumber>
    </submittedName>
</protein>
<dbReference type="Pfam" id="PF00501">
    <property type="entry name" value="AMP-binding"/>
    <property type="match status" value="1"/>
</dbReference>
<proteinExistence type="predicted"/>
<evidence type="ECO:0000259" key="1">
    <source>
        <dbReference type="Pfam" id="PF00501"/>
    </source>
</evidence>